<comment type="caution">
    <text evidence="12">The sequence shown here is derived from an EMBL/GenBank/DDBJ whole genome shotgun (WGS) entry which is preliminary data.</text>
</comment>
<evidence type="ECO:0000256" key="3">
    <source>
        <dbReference type="ARBA" id="ARBA00022490"/>
    </source>
</evidence>
<dbReference type="OMA" id="CLKMQQE"/>
<keyword evidence="4" id="KW-0282">Flagellum</keyword>
<organism evidence="12 13">
    <name type="scientific">Reticulomyxa filosa</name>
    <dbReference type="NCBI Taxonomy" id="46433"/>
    <lineage>
        <taxon>Eukaryota</taxon>
        <taxon>Sar</taxon>
        <taxon>Rhizaria</taxon>
        <taxon>Retaria</taxon>
        <taxon>Foraminifera</taxon>
        <taxon>Monothalamids</taxon>
        <taxon>Reticulomyxidae</taxon>
        <taxon>Reticulomyxa</taxon>
    </lineage>
</organism>
<dbReference type="OrthoDB" id="429119at2759"/>
<feature type="coiled-coil region" evidence="10">
    <location>
        <begin position="243"/>
        <end position="307"/>
    </location>
</feature>
<evidence type="ECO:0000256" key="6">
    <source>
        <dbReference type="ARBA" id="ARBA00023069"/>
    </source>
</evidence>
<reference evidence="12 13" key="1">
    <citation type="journal article" date="2013" name="Curr. Biol.">
        <title>The Genome of the Foraminiferan Reticulomyxa filosa.</title>
        <authorList>
            <person name="Glockner G."/>
            <person name="Hulsmann N."/>
            <person name="Schleicher M."/>
            <person name="Noegel A.A."/>
            <person name="Eichinger L."/>
            <person name="Gallinger C."/>
            <person name="Pawlowski J."/>
            <person name="Sierra R."/>
            <person name="Euteneuer U."/>
            <person name="Pillet L."/>
            <person name="Moustafa A."/>
            <person name="Platzer M."/>
            <person name="Groth M."/>
            <person name="Szafranski K."/>
            <person name="Schliwa M."/>
        </authorList>
    </citation>
    <scope>NUCLEOTIDE SEQUENCE [LARGE SCALE GENOMIC DNA]</scope>
</reference>
<sequence length="335" mass="40589">MEEARKQRIFNDKVRTIGIDIQAIRKQVEEKQAREKAEKDEMKKYGAQFQSFMDHTMALQQEREKEKKIKTYDLMSQQVNKKHENKTWKIHTPVLNEDLSFSCPSDQSEIPISSLQRFSGEDITKNERIKTQQQQIQEWNGQLAEEKKIKQMAEKENIMRAEELEEQKQMLELNKRYQVSQEQRSQQQRNSQKKETDDSKPCNEDQKRLSPHLWSTKKNKTTFDVENELAIENERKKLLLKFRQGIEEQRQEKMLNLERQKQNERNEYNKQQEITRNFLLNQYELDRIKMQKNREIAENQKQQILENVQKCKIFKEMYENVVKPEYFSQFQTSSR</sequence>
<feature type="compositionally biased region" description="Low complexity" evidence="11">
    <location>
        <begin position="177"/>
        <end position="190"/>
    </location>
</feature>
<keyword evidence="13" id="KW-1185">Reference proteome</keyword>
<evidence type="ECO:0000256" key="4">
    <source>
        <dbReference type="ARBA" id="ARBA00022846"/>
    </source>
</evidence>
<evidence type="ECO:0000256" key="8">
    <source>
        <dbReference type="ARBA" id="ARBA00023273"/>
    </source>
</evidence>
<comment type="subunit">
    <text evidence="9">Microtubule inner protein component of sperm flagellar doublet microtubules.</text>
</comment>
<dbReference type="PANTHER" id="PTHR14517">
    <property type="entry name" value="RIB43A-RELATED"/>
    <property type="match status" value="1"/>
</dbReference>
<keyword evidence="5 10" id="KW-0175">Coiled coil</keyword>
<comment type="subcellular location">
    <subcellularLocation>
        <location evidence="1">Cytoplasm</location>
        <location evidence="1">Cytoskeleton</location>
        <location evidence="1">Flagellum axoneme</location>
    </subcellularLocation>
</comment>
<dbReference type="Proteomes" id="UP000023152">
    <property type="component" value="Unassembled WGS sequence"/>
</dbReference>
<dbReference type="Pfam" id="PF05914">
    <property type="entry name" value="RIB43A"/>
    <property type="match status" value="1"/>
</dbReference>
<evidence type="ECO:0000256" key="7">
    <source>
        <dbReference type="ARBA" id="ARBA00023212"/>
    </source>
</evidence>
<dbReference type="AlphaFoldDB" id="X6LJ87"/>
<feature type="region of interest" description="Disordered" evidence="11">
    <location>
        <begin position="177"/>
        <end position="215"/>
    </location>
</feature>
<evidence type="ECO:0000256" key="10">
    <source>
        <dbReference type="SAM" id="Coils"/>
    </source>
</evidence>
<feature type="compositionally biased region" description="Basic and acidic residues" evidence="11">
    <location>
        <begin position="192"/>
        <end position="208"/>
    </location>
</feature>
<dbReference type="InterPro" id="IPR008805">
    <property type="entry name" value="RIB43A"/>
</dbReference>
<name>X6LJ87_RETFI</name>
<evidence type="ECO:0000313" key="13">
    <source>
        <dbReference type="Proteomes" id="UP000023152"/>
    </source>
</evidence>
<evidence type="ECO:0000256" key="2">
    <source>
        <dbReference type="ARBA" id="ARBA00006875"/>
    </source>
</evidence>
<evidence type="ECO:0000256" key="11">
    <source>
        <dbReference type="SAM" id="MobiDB-lite"/>
    </source>
</evidence>
<dbReference type="PANTHER" id="PTHR14517:SF6">
    <property type="entry name" value="RE41410P"/>
    <property type="match status" value="1"/>
</dbReference>
<keyword evidence="7" id="KW-0206">Cytoskeleton</keyword>
<evidence type="ECO:0000256" key="9">
    <source>
        <dbReference type="ARBA" id="ARBA00046435"/>
    </source>
</evidence>
<proteinExistence type="inferred from homology"/>
<evidence type="ECO:0000313" key="12">
    <source>
        <dbReference type="EMBL" id="ETO02003.1"/>
    </source>
</evidence>
<keyword evidence="3" id="KW-0963">Cytoplasm</keyword>
<evidence type="ECO:0000256" key="1">
    <source>
        <dbReference type="ARBA" id="ARBA00004611"/>
    </source>
</evidence>
<comment type="similarity">
    <text evidence="2">Belongs to the RIB43A family.</text>
</comment>
<gene>
    <name evidence="12" type="ORF">RFI_35437</name>
</gene>
<dbReference type="EMBL" id="ASPP01036923">
    <property type="protein sequence ID" value="ETO02003.1"/>
    <property type="molecule type" value="Genomic_DNA"/>
</dbReference>
<accession>X6LJ87</accession>
<evidence type="ECO:0000256" key="5">
    <source>
        <dbReference type="ARBA" id="ARBA00023054"/>
    </source>
</evidence>
<keyword evidence="8" id="KW-0966">Cell projection</keyword>
<keyword evidence="6" id="KW-0969">Cilium</keyword>
<protein>
    <submittedName>
        <fullName evidence="12">Uncharacterized protein</fullName>
    </submittedName>
</protein>